<evidence type="ECO:0000256" key="1">
    <source>
        <dbReference type="ARBA" id="ARBA00004123"/>
    </source>
</evidence>
<dbReference type="Pfam" id="PF00498">
    <property type="entry name" value="FHA"/>
    <property type="match status" value="1"/>
</dbReference>
<dbReference type="InterPro" id="IPR008984">
    <property type="entry name" value="SMAD_FHA_dom_sf"/>
</dbReference>
<dbReference type="GO" id="GO:0005634">
    <property type="term" value="C:nucleus"/>
    <property type="evidence" value="ECO:0007669"/>
    <property type="project" value="UniProtKB-SubCell"/>
</dbReference>
<dbReference type="EMBL" id="RIBY02002400">
    <property type="protein sequence ID" value="KAH9816974.1"/>
    <property type="molecule type" value="Genomic_DNA"/>
</dbReference>
<dbReference type="InterPro" id="IPR036390">
    <property type="entry name" value="WH_DNA-bd_sf"/>
</dbReference>
<comment type="caution">
    <text evidence="10">The sequence shown here is derived from an EMBL/GenBank/DDBJ whole genome shotgun (WGS) entry which is preliminary data.</text>
</comment>
<organism evidence="10 11">
    <name type="scientific">Teratosphaeria destructans</name>
    <dbReference type="NCBI Taxonomy" id="418781"/>
    <lineage>
        <taxon>Eukaryota</taxon>
        <taxon>Fungi</taxon>
        <taxon>Dikarya</taxon>
        <taxon>Ascomycota</taxon>
        <taxon>Pezizomycotina</taxon>
        <taxon>Dothideomycetes</taxon>
        <taxon>Dothideomycetidae</taxon>
        <taxon>Mycosphaerellales</taxon>
        <taxon>Teratosphaeriaceae</taxon>
        <taxon>Teratosphaeria</taxon>
    </lineage>
</organism>
<keyword evidence="4" id="KW-0804">Transcription</keyword>
<accession>A0A9W7SJK5</accession>
<feature type="compositionally biased region" description="Basic residues" evidence="7">
    <location>
        <begin position="50"/>
        <end position="61"/>
    </location>
</feature>
<dbReference type="SUPFAM" id="SSF46785">
    <property type="entry name" value="Winged helix' DNA-binding domain"/>
    <property type="match status" value="1"/>
</dbReference>
<evidence type="ECO:0000256" key="4">
    <source>
        <dbReference type="ARBA" id="ARBA00023163"/>
    </source>
</evidence>
<dbReference type="PANTHER" id="PTHR45881">
    <property type="entry name" value="CHECKPOINT SUPPRESSOR 1-LIKE, ISOFORM A-RELATED"/>
    <property type="match status" value="1"/>
</dbReference>
<evidence type="ECO:0000259" key="8">
    <source>
        <dbReference type="PROSITE" id="PS50006"/>
    </source>
</evidence>
<feature type="compositionally biased region" description="Basic and acidic residues" evidence="7">
    <location>
        <begin position="732"/>
        <end position="747"/>
    </location>
</feature>
<feature type="region of interest" description="Disordered" evidence="7">
    <location>
        <begin position="27"/>
        <end position="173"/>
    </location>
</feature>
<reference evidence="10 11" key="1">
    <citation type="journal article" date="2018" name="IMA Fungus">
        <title>IMA Genome-F 10: Nine draft genome sequences of Claviceps purpurea s.lat., including C. arundinis, C. humidiphila, and C. cf. spartinae, pseudomolecules for the pitch canker pathogen Fusarium circinatum, draft genome of Davidsoniella eucalypti, Grosmannia galeiformis, Quambalaria eucalypti, and Teratosphaeria destructans.</title>
        <authorList>
            <person name="Wingfield B.D."/>
            <person name="Liu M."/>
            <person name="Nguyen H.D."/>
            <person name="Lane F.A."/>
            <person name="Morgan S.W."/>
            <person name="De Vos L."/>
            <person name="Wilken P.M."/>
            <person name="Duong T.A."/>
            <person name="Aylward J."/>
            <person name="Coetzee M.P."/>
            <person name="Dadej K."/>
            <person name="De Beer Z.W."/>
            <person name="Findlay W."/>
            <person name="Havenga M."/>
            <person name="Kolarik M."/>
            <person name="Menzies J.G."/>
            <person name="Naidoo K."/>
            <person name="Pochopski O."/>
            <person name="Shoukouhi P."/>
            <person name="Santana Q.C."/>
            <person name="Seifert K.A."/>
            <person name="Soal N."/>
            <person name="Steenkamp E.T."/>
            <person name="Tatham C.T."/>
            <person name="van der Nest M.A."/>
            <person name="Wingfield M.J."/>
        </authorList>
    </citation>
    <scope>NUCLEOTIDE SEQUENCE [LARGE SCALE GENOMIC DNA]</scope>
    <source>
        <strain evidence="10">CMW44962</strain>
    </source>
</reference>
<dbReference type="Gene3D" id="1.10.10.10">
    <property type="entry name" value="Winged helix-like DNA-binding domain superfamily/Winged helix DNA-binding domain"/>
    <property type="match status" value="1"/>
</dbReference>
<dbReference type="PROSITE" id="PS00658">
    <property type="entry name" value="FORK_HEAD_2"/>
    <property type="match status" value="1"/>
</dbReference>
<evidence type="ECO:0000256" key="7">
    <source>
        <dbReference type="SAM" id="MobiDB-lite"/>
    </source>
</evidence>
<dbReference type="Gene3D" id="2.60.200.20">
    <property type="match status" value="1"/>
</dbReference>
<keyword evidence="3 6" id="KW-0238">DNA-binding</keyword>
<dbReference type="OrthoDB" id="5954824at2759"/>
<reference evidence="10 11" key="2">
    <citation type="journal article" date="2021" name="Curr. Genet.">
        <title>Genetic response to nitrogen starvation in the aggressive Eucalyptus foliar pathogen Teratosphaeria destructans.</title>
        <authorList>
            <person name="Havenga M."/>
            <person name="Wingfield B.D."/>
            <person name="Wingfield M.J."/>
            <person name="Dreyer L.L."/>
            <person name="Roets F."/>
            <person name="Aylward J."/>
        </authorList>
    </citation>
    <scope>NUCLEOTIDE SEQUENCE [LARGE SCALE GENOMIC DNA]</scope>
    <source>
        <strain evidence="10">CMW44962</strain>
    </source>
</reference>
<evidence type="ECO:0000256" key="2">
    <source>
        <dbReference type="ARBA" id="ARBA00023015"/>
    </source>
</evidence>
<gene>
    <name evidence="10" type="ORF">Tdes44962_MAKER05550</name>
</gene>
<keyword evidence="11" id="KW-1185">Reference proteome</keyword>
<dbReference type="FunFam" id="1.10.10.10:FF:000030">
    <property type="entry name" value="Forkhead box protein K2"/>
    <property type="match status" value="1"/>
</dbReference>
<feature type="compositionally biased region" description="Basic residues" evidence="7">
    <location>
        <begin position="100"/>
        <end position="109"/>
    </location>
</feature>
<name>A0A9W7SJK5_9PEZI</name>
<keyword evidence="2" id="KW-0805">Transcription regulation</keyword>
<dbReference type="GO" id="GO:0000978">
    <property type="term" value="F:RNA polymerase II cis-regulatory region sequence-specific DNA binding"/>
    <property type="evidence" value="ECO:0007669"/>
    <property type="project" value="TreeGrafter"/>
</dbReference>
<dbReference type="PANTHER" id="PTHR45881:SF5">
    <property type="entry name" value="FORK-HEAD DOMAIN-CONTAINING PROTEIN"/>
    <property type="match status" value="1"/>
</dbReference>
<feature type="region of interest" description="Disordered" evidence="7">
    <location>
        <begin position="809"/>
        <end position="843"/>
    </location>
</feature>
<evidence type="ECO:0000313" key="11">
    <source>
        <dbReference type="Proteomes" id="UP001138500"/>
    </source>
</evidence>
<dbReference type="Proteomes" id="UP001138500">
    <property type="component" value="Unassembled WGS sequence"/>
</dbReference>
<dbReference type="InterPro" id="IPR036388">
    <property type="entry name" value="WH-like_DNA-bd_sf"/>
</dbReference>
<dbReference type="SMART" id="SM00339">
    <property type="entry name" value="FH"/>
    <property type="match status" value="1"/>
</dbReference>
<protein>
    <submittedName>
        <fullName evidence="10">FORKHEAD protein</fullName>
    </submittedName>
</protein>
<dbReference type="CDD" id="cd00059">
    <property type="entry name" value="FH_FOX"/>
    <property type="match status" value="1"/>
</dbReference>
<feature type="compositionally biased region" description="Acidic residues" evidence="7">
    <location>
        <begin position="154"/>
        <end position="169"/>
    </location>
</feature>
<dbReference type="InterPro" id="IPR000253">
    <property type="entry name" value="FHA_dom"/>
</dbReference>
<feature type="region of interest" description="Disordered" evidence="7">
    <location>
        <begin position="861"/>
        <end position="890"/>
    </location>
</feature>
<evidence type="ECO:0000259" key="9">
    <source>
        <dbReference type="PROSITE" id="PS50039"/>
    </source>
</evidence>
<evidence type="ECO:0000256" key="5">
    <source>
        <dbReference type="ARBA" id="ARBA00023242"/>
    </source>
</evidence>
<evidence type="ECO:0000256" key="6">
    <source>
        <dbReference type="PROSITE-ProRule" id="PRU00089"/>
    </source>
</evidence>
<dbReference type="PROSITE" id="PS00657">
    <property type="entry name" value="FORK_HEAD_1"/>
    <property type="match status" value="1"/>
</dbReference>
<dbReference type="GO" id="GO:0000981">
    <property type="term" value="F:DNA-binding transcription factor activity, RNA polymerase II-specific"/>
    <property type="evidence" value="ECO:0007669"/>
    <property type="project" value="TreeGrafter"/>
</dbReference>
<feature type="compositionally biased region" description="Polar residues" evidence="7">
    <location>
        <begin position="809"/>
        <end position="821"/>
    </location>
</feature>
<dbReference type="SUPFAM" id="SSF49879">
    <property type="entry name" value="SMAD/FHA domain"/>
    <property type="match status" value="1"/>
</dbReference>
<dbReference type="CDD" id="cd22701">
    <property type="entry name" value="FHA_FKH1-like"/>
    <property type="match status" value="1"/>
</dbReference>
<dbReference type="InterPro" id="IPR001766">
    <property type="entry name" value="Fork_head_dom"/>
</dbReference>
<feature type="domain" description="FHA" evidence="8">
    <location>
        <begin position="227"/>
        <end position="298"/>
    </location>
</feature>
<feature type="DNA-binding region" description="Fork-head" evidence="6">
    <location>
        <begin position="447"/>
        <end position="542"/>
    </location>
</feature>
<feature type="domain" description="Fork-head" evidence="9">
    <location>
        <begin position="447"/>
        <end position="542"/>
    </location>
</feature>
<dbReference type="PRINTS" id="PR00053">
    <property type="entry name" value="FORKHEAD"/>
</dbReference>
<comment type="subcellular location">
    <subcellularLocation>
        <location evidence="1 6">Nucleus</location>
    </subcellularLocation>
</comment>
<dbReference type="PROSITE" id="PS50039">
    <property type="entry name" value="FORK_HEAD_3"/>
    <property type="match status" value="1"/>
</dbReference>
<dbReference type="InterPro" id="IPR030456">
    <property type="entry name" value="TF_fork_head_CS_2"/>
</dbReference>
<dbReference type="AlphaFoldDB" id="A0A9W7SJK5"/>
<feature type="non-terminal residue" evidence="10">
    <location>
        <position position="1"/>
    </location>
</feature>
<sequence>PTVSEGTLLGTGAGHLNYRYRTPHRARFHSGDATDPVEARATTSTPIHNRITHHPTPRPRTRLITNRPRPAKVTVQQTSPTVHHAALGPQRQDASPPCPSRRRGSRPIRRQTPEAIATPSRSSRKRARGSGENQASASRNTRRKTKDTRATDREDTEGTEAQDGSDADTEPVTPTETDIIQHLKVAPQHVNAAEDWANDLLEGQENVPGYGKIAGRNWAYIIRKVEVNIGRPEAQEKLVVDEHNHAGTPSCRTVVDIDLGPDRQVSRSHAVIAYDSDSEQWFIMVNGRNGLRVDNNLLKRGAKSYLRNGSVIEIASTQMAFITTAAENGDGPIWDASIIKQAQKSSEDDDDENDDMRPNGNSQHNQPGALPQMPIPGPYGGDFGGHQQQQRFHPHSQRAMQAMPGTPMRAPQPMMMESSPAANYARGVMMESTETIDYSADQAKVLKPPHSYAQLIGMAILSTPEQQMTLNNIYKWIMANYAFYRFNTGGWQNSIRHNLSLNKAFTKIARRTDEPGKGMKWMIEPTEFDTFVQQGMKGCRRPQPLPATQSTLASPSSPLHAVRAGVNGIKQDDDVTPPLQSFQPLYATATEAYTPGRGPKRQQDGRVGLGINNDGPDYDYLSRSTPRNNLTAIGNASGSPPALYVNDDGRIGPLDTPFPIRPSQRLAPPSTLKRPSDFIQFSSPAPFWKMDGLIGSTPWKPYDLSPLKTPFSILKKTEDEDKKGIEAEVACDEKEEKISAPERDVKGKGSPVIRSSSPPPPTSTRDAIEASPTLSRPATAVAKTLTQLAQSNKEQVASQLANELPQDQQQMNDEAATQHQLTPPTSVASVAPPPQPMRTLSQEQAQAMNGITQAANGYHQGNHQQLAQPGAYGLPSGHPVAPPPPPTANGYHVLDEGDDEGIDLARGFQPIGSFHQRNHMAMTMAAPAYGR</sequence>
<dbReference type="InterPro" id="IPR018122">
    <property type="entry name" value="TF_fork_head_CS_1"/>
</dbReference>
<keyword evidence="5 6" id="KW-0539">Nucleus</keyword>
<dbReference type="Pfam" id="PF00250">
    <property type="entry name" value="Forkhead"/>
    <property type="match status" value="1"/>
</dbReference>
<proteinExistence type="predicted"/>
<dbReference type="PROSITE" id="PS50006">
    <property type="entry name" value="FHA_DOMAIN"/>
    <property type="match status" value="1"/>
</dbReference>
<evidence type="ECO:0000256" key="3">
    <source>
        <dbReference type="ARBA" id="ARBA00023125"/>
    </source>
</evidence>
<evidence type="ECO:0000313" key="10">
    <source>
        <dbReference type="EMBL" id="KAH9816974.1"/>
    </source>
</evidence>
<feature type="region of interest" description="Disordered" evidence="7">
    <location>
        <begin position="342"/>
        <end position="409"/>
    </location>
</feature>
<feature type="region of interest" description="Disordered" evidence="7">
    <location>
        <begin position="732"/>
        <end position="775"/>
    </location>
</feature>